<feature type="chain" id="PRO_5004192697" evidence="3">
    <location>
        <begin position="24"/>
        <end position="283"/>
    </location>
</feature>
<evidence type="ECO:0000256" key="2">
    <source>
        <dbReference type="PIRSR" id="PIRSR033579-3"/>
    </source>
</evidence>
<proteinExistence type="predicted"/>
<dbReference type="Proteomes" id="UP000005695">
    <property type="component" value="Unassembled WGS sequence"/>
</dbReference>
<dbReference type="AlphaFoldDB" id="Q1JZW9"/>
<dbReference type="CDD" id="cd03412">
    <property type="entry name" value="CbiK_N"/>
    <property type="match status" value="1"/>
</dbReference>
<keyword evidence="3" id="KW-0732">Signal</keyword>
<protein>
    <submittedName>
        <fullName evidence="4">Anaerobic cobalt chelatase</fullName>
    </submittedName>
</protein>
<dbReference type="SUPFAM" id="SSF53800">
    <property type="entry name" value="Chelatase"/>
    <property type="match status" value="1"/>
</dbReference>
<evidence type="ECO:0000256" key="3">
    <source>
        <dbReference type="SAM" id="SignalP"/>
    </source>
</evidence>
<feature type="binding site" evidence="2">
    <location>
        <position position="166"/>
    </location>
    <ligand>
        <name>Co(2+)</name>
        <dbReference type="ChEBI" id="CHEBI:48828"/>
    </ligand>
</feature>
<keyword evidence="2" id="KW-0479">Metal-binding</keyword>
<dbReference type="GO" id="GO:0046872">
    <property type="term" value="F:metal ion binding"/>
    <property type="evidence" value="ECO:0007669"/>
    <property type="project" value="UniProtKB-KW"/>
</dbReference>
<name>Q1JZW9_DESA6</name>
<comment type="caution">
    <text evidence="4">The sequence shown here is derived from an EMBL/GenBank/DDBJ whole genome shotgun (WGS) entry which is preliminary data.</text>
</comment>
<keyword evidence="5" id="KW-1185">Reference proteome</keyword>
<evidence type="ECO:0000313" key="4">
    <source>
        <dbReference type="EMBL" id="EAT15773.1"/>
    </source>
</evidence>
<evidence type="ECO:0000256" key="1">
    <source>
        <dbReference type="PIRSR" id="PIRSR033579-1"/>
    </source>
</evidence>
<feature type="binding site" evidence="2">
    <location>
        <position position="229"/>
    </location>
    <ligand>
        <name>Co(2+)</name>
        <dbReference type="ChEBI" id="CHEBI:48828"/>
    </ligand>
</feature>
<feature type="binding site" evidence="2">
    <location>
        <position position="198"/>
    </location>
    <ligand>
        <name>Co(2+)</name>
        <dbReference type="ChEBI" id="CHEBI:48828"/>
    </ligand>
</feature>
<keyword evidence="2" id="KW-0170">Cobalt</keyword>
<gene>
    <name evidence="4" type="ORF">Dace_2473</name>
</gene>
<dbReference type="PIRSF" id="PIRSF033579">
    <property type="entry name" value="Anaer_Co_chel"/>
    <property type="match status" value="1"/>
</dbReference>
<dbReference type="Gene3D" id="3.40.50.1400">
    <property type="match status" value="2"/>
</dbReference>
<dbReference type="InterPro" id="IPR010388">
    <property type="entry name" value="Anaerobic_Co-chelatase"/>
</dbReference>
<dbReference type="EMBL" id="AAEW02000008">
    <property type="protein sequence ID" value="EAT15773.1"/>
    <property type="molecule type" value="Genomic_DNA"/>
</dbReference>
<feature type="signal peptide" evidence="3">
    <location>
        <begin position="1"/>
        <end position="23"/>
    </location>
</feature>
<organism evidence="4 5">
    <name type="scientific">Desulfuromonas acetoxidans (strain DSM 684 / 11070)</name>
    <dbReference type="NCBI Taxonomy" id="281689"/>
    <lineage>
        <taxon>Bacteria</taxon>
        <taxon>Pseudomonadati</taxon>
        <taxon>Thermodesulfobacteriota</taxon>
        <taxon>Desulfuromonadia</taxon>
        <taxon>Desulfuromonadales</taxon>
        <taxon>Desulfuromonadaceae</taxon>
        <taxon>Desulfuromonas</taxon>
    </lineage>
</organism>
<feature type="active site" description="Proton acceptor" evidence="1">
    <location>
        <position position="166"/>
    </location>
</feature>
<reference evidence="4" key="1">
    <citation type="submission" date="2006-05" db="EMBL/GenBank/DDBJ databases">
        <title>Annotation of the draft genome assembly of Desulfuromonas acetoxidans DSM 684.</title>
        <authorList>
            <consortium name="US DOE Joint Genome Institute (JGI-ORNL)"/>
            <person name="Larimer F."/>
            <person name="Land M."/>
            <person name="Hauser L."/>
        </authorList>
    </citation>
    <scope>NUCLEOTIDE SEQUENCE [LARGE SCALE GENOMIC DNA]</scope>
    <source>
        <strain evidence="4">DSM 684</strain>
    </source>
</reference>
<evidence type="ECO:0000313" key="5">
    <source>
        <dbReference type="Proteomes" id="UP000005695"/>
    </source>
</evidence>
<accession>Q1JZW9</accession>
<sequence>MRIQLLVLTIVLLIGGTMSTTFANTPSSSTERPAIVLVAFGTSVDEARKVFDFIDTQAHQRYPDDDIQWAFTSQIIINKLKQRGITTHTVAEVVADLRARGVDKIAFQSLHVVPGQEHHSILKADTEGLQVAFGDALMTSNADIEATIAALAPEINANQDTIVVAHGNDHHPEFNVQLEKFATAIEARYPKLTVASVEGTPGISSLETVKARQPAQVHFVPLMIVAGDHIMNDVLGDEEDSWKNIIQAPLTSCSRSLGWNPAILAIYFDHLDRALAELTGETR</sequence>
<dbReference type="GO" id="GO:0019251">
    <property type="term" value="P:anaerobic cobalamin biosynthetic process"/>
    <property type="evidence" value="ECO:0007669"/>
    <property type="project" value="InterPro"/>
</dbReference>
<dbReference type="GO" id="GO:0016852">
    <property type="term" value="F:sirohydrochlorin cobaltochelatase activity"/>
    <property type="evidence" value="ECO:0007669"/>
    <property type="project" value="InterPro"/>
</dbReference>
<dbReference type="Pfam" id="PF06180">
    <property type="entry name" value="CbiK"/>
    <property type="match status" value="1"/>
</dbReference>
<reference evidence="4" key="2">
    <citation type="submission" date="2006-05" db="EMBL/GenBank/DDBJ databases">
        <title>Sequencing of the draft genome and assembly of Desulfuromonas acetoxidans DSM 684.</title>
        <authorList>
            <consortium name="US DOE Joint Genome Institute (JGI-PGF)"/>
            <person name="Copeland A."/>
            <person name="Lucas S."/>
            <person name="Lapidus A."/>
            <person name="Barry K."/>
            <person name="Detter J.C."/>
            <person name="Glavina del Rio T."/>
            <person name="Hammon N."/>
            <person name="Israni S."/>
            <person name="Dalin E."/>
            <person name="Tice H."/>
            <person name="Bruce D."/>
            <person name="Pitluck S."/>
            <person name="Richardson P."/>
        </authorList>
    </citation>
    <scope>NUCLEOTIDE SEQUENCE [LARGE SCALE GENOMIC DNA]</scope>
    <source>
        <strain evidence="4">DSM 684</strain>
    </source>
</reference>